<evidence type="ECO:0000313" key="4">
    <source>
        <dbReference type="Proteomes" id="UP000711047"/>
    </source>
</evidence>
<dbReference type="PROSITE" id="PS51257">
    <property type="entry name" value="PROKAR_LIPOPROTEIN"/>
    <property type="match status" value="1"/>
</dbReference>
<gene>
    <name evidence="3" type="ORF">HQN87_12245</name>
</gene>
<dbReference type="Pfam" id="PF00975">
    <property type="entry name" value="Thioesterase"/>
    <property type="match status" value="1"/>
</dbReference>
<dbReference type="Gene3D" id="3.40.50.1820">
    <property type="entry name" value="alpha/beta hydrolase"/>
    <property type="match status" value="1"/>
</dbReference>
<dbReference type="PANTHER" id="PTHR11487">
    <property type="entry name" value="THIOESTERASE"/>
    <property type="match status" value="1"/>
</dbReference>
<keyword evidence="4" id="KW-1185">Reference proteome</keyword>
<reference evidence="3 4" key="1">
    <citation type="submission" date="2020-05" db="EMBL/GenBank/DDBJ databases">
        <title>Paenibacillus glebae, sp. nov., Paenibacillus humi sp. nov., Paenibacillus pedi sp. nov., Paenibacillus terrestris sp. nov. and Paenibacillus terricola sp. nov., isolated from a forest top soil sample.</title>
        <authorList>
            <person name="Qi S."/>
            <person name="Carlier A."/>
            <person name="Cnockaert M."/>
            <person name="Vandamme P."/>
        </authorList>
    </citation>
    <scope>NUCLEOTIDE SEQUENCE [LARGE SCALE GENOMIC DNA]</scope>
    <source>
        <strain evidence="3 4">LMG 29502</strain>
    </source>
</reference>
<organism evidence="3 4">
    <name type="scientific">Paenibacillus tritici</name>
    <dbReference type="NCBI Taxonomy" id="1873425"/>
    <lineage>
        <taxon>Bacteria</taxon>
        <taxon>Bacillati</taxon>
        <taxon>Bacillota</taxon>
        <taxon>Bacilli</taxon>
        <taxon>Bacillales</taxon>
        <taxon>Paenibacillaceae</taxon>
        <taxon>Paenibacillus</taxon>
    </lineage>
</organism>
<dbReference type="InterPro" id="IPR029058">
    <property type="entry name" value="AB_hydrolase_fold"/>
</dbReference>
<comment type="similarity">
    <text evidence="1">Belongs to the thioesterase family.</text>
</comment>
<feature type="domain" description="Thioesterase" evidence="2">
    <location>
        <begin position="5"/>
        <end position="231"/>
    </location>
</feature>
<dbReference type="InterPro" id="IPR001031">
    <property type="entry name" value="Thioesterase"/>
</dbReference>
<sequence>MNRLKLFCIPHAGGLACYFNEWKLKMKECSNIEVCPIELSGKGSRADEPIYHSIEEASRDIYAIIHGDVSEDCPYAILGHSMGAILILEVLHQIHCRRQIPWPVHVFLSGQGAPKYTALDNMSELPHEIFINKIKNMGGIPKELSNYPEFLAQYTSIIQNDYRLIDKYNHTKEYYFDNTKISVMNGRLDASVTLRNKLGWQEYFSDQIVFQDFDGGHFFIKEDSDRVVSYITEVLNSSIAMEMRIVQ</sequence>
<proteinExistence type="inferred from homology"/>
<comment type="caution">
    <text evidence="3">The sequence shown here is derived from an EMBL/GenBank/DDBJ whole genome shotgun (WGS) entry which is preliminary data.</text>
</comment>
<dbReference type="EMBL" id="JABMKX010000006">
    <property type="protein sequence ID" value="NQX46104.1"/>
    <property type="molecule type" value="Genomic_DNA"/>
</dbReference>
<evidence type="ECO:0000259" key="2">
    <source>
        <dbReference type="Pfam" id="PF00975"/>
    </source>
</evidence>
<dbReference type="Proteomes" id="UP000711047">
    <property type="component" value="Unassembled WGS sequence"/>
</dbReference>
<dbReference type="SUPFAM" id="SSF53474">
    <property type="entry name" value="alpha/beta-Hydrolases"/>
    <property type="match status" value="1"/>
</dbReference>
<name>A0ABX2DNA4_9BACL</name>
<evidence type="ECO:0000256" key="1">
    <source>
        <dbReference type="ARBA" id="ARBA00007169"/>
    </source>
</evidence>
<evidence type="ECO:0000313" key="3">
    <source>
        <dbReference type="EMBL" id="NQX46104.1"/>
    </source>
</evidence>
<dbReference type="PANTHER" id="PTHR11487:SF0">
    <property type="entry name" value="S-ACYL FATTY ACID SYNTHASE THIOESTERASE, MEDIUM CHAIN"/>
    <property type="match status" value="1"/>
</dbReference>
<accession>A0ABX2DNA4</accession>
<protein>
    <submittedName>
        <fullName evidence="3">Thioesterase</fullName>
    </submittedName>
</protein>
<dbReference type="InterPro" id="IPR012223">
    <property type="entry name" value="TEII"/>
</dbReference>